<feature type="non-terminal residue" evidence="1">
    <location>
        <position position="86"/>
    </location>
</feature>
<accession>A0A699KWU1</accession>
<proteinExistence type="predicted"/>
<organism evidence="1">
    <name type="scientific">Tanacetum cinerariifolium</name>
    <name type="common">Dalmatian daisy</name>
    <name type="synonym">Chrysanthemum cinerariifolium</name>
    <dbReference type="NCBI Taxonomy" id="118510"/>
    <lineage>
        <taxon>Eukaryota</taxon>
        <taxon>Viridiplantae</taxon>
        <taxon>Streptophyta</taxon>
        <taxon>Embryophyta</taxon>
        <taxon>Tracheophyta</taxon>
        <taxon>Spermatophyta</taxon>
        <taxon>Magnoliopsida</taxon>
        <taxon>eudicotyledons</taxon>
        <taxon>Gunneridae</taxon>
        <taxon>Pentapetalae</taxon>
        <taxon>asterids</taxon>
        <taxon>campanulids</taxon>
        <taxon>Asterales</taxon>
        <taxon>Asteraceae</taxon>
        <taxon>Asteroideae</taxon>
        <taxon>Anthemideae</taxon>
        <taxon>Anthemidinae</taxon>
        <taxon>Tanacetum</taxon>
    </lineage>
</organism>
<gene>
    <name evidence="1" type="ORF">Tci_687309</name>
</gene>
<reference evidence="1" key="1">
    <citation type="journal article" date="2019" name="Sci. Rep.">
        <title>Draft genome of Tanacetum cinerariifolium, the natural source of mosquito coil.</title>
        <authorList>
            <person name="Yamashiro T."/>
            <person name="Shiraishi A."/>
            <person name="Satake H."/>
            <person name="Nakayama K."/>
        </authorList>
    </citation>
    <scope>NUCLEOTIDE SEQUENCE</scope>
</reference>
<dbReference type="AlphaFoldDB" id="A0A699KWU1"/>
<sequence>MAVVGGEAITMVEVVFPVRDDSHGGGGDGGVMWCVADVEWGRRGCGGAWWPVGCKGADLFVHQLDCKFNYVLHGLWLRCHYTSVNH</sequence>
<dbReference type="EMBL" id="BKCJ010563642">
    <property type="protein sequence ID" value="GFB15338.1"/>
    <property type="molecule type" value="Genomic_DNA"/>
</dbReference>
<protein>
    <submittedName>
        <fullName evidence="1">Uncharacterized protein</fullName>
    </submittedName>
</protein>
<name>A0A699KWU1_TANCI</name>
<evidence type="ECO:0000313" key="1">
    <source>
        <dbReference type="EMBL" id="GFB15338.1"/>
    </source>
</evidence>
<comment type="caution">
    <text evidence="1">The sequence shown here is derived from an EMBL/GenBank/DDBJ whole genome shotgun (WGS) entry which is preliminary data.</text>
</comment>